<accession>A0A8S0RRB6</accession>
<feature type="compositionally biased region" description="Basic and acidic residues" evidence="1">
    <location>
        <begin position="73"/>
        <end position="83"/>
    </location>
</feature>
<evidence type="ECO:0000256" key="2">
    <source>
        <dbReference type="SAM" id="SignalP"/>
    </source>
</evidence>
<dbReference type="OrthoDB" id="1000688at2759"/>
<dbReference type="Gramene" id="OE9A035490T1">
    <property type="protein sequence ID" value="OE9A035490C1"/>
    <property type="gene ID" value="OE9A035490"/>
</dbReference>
<reference evidence="3 4" key="1">
    <citation type="submission" date="2019-12" db="EMBL/GenBank/DDBJ databases">
        <authorList>
            <person name="Alioto T."/>
            <person name="Alioto T."/>
            <person name="Gomez Garrido J."/>
        </authorList>
    </citation>
    <scope>NUCLEOTIDE SEQUENCE [LARGE SCALE GENOMIC DNA]</scope>
</reference>
<dbReference type="GO" id="GO:2000779">
    <property type="term" value="P:regulation of double-strand break repair"/>
    <property type="evidence" value="ECO:0007669"/>
    <property type="project" value="TreeGrafter"/>
</dbReference>
<gene>
    <name evidence="3" type="ORF">OLEA9_A035490</name>
</gene>
<dbReference type="PANTHER" id="PTHR13468:SF22">
    <property type="entry name" value="DEK DOMAIN-CONTAINING CHROMATIN-ASSOCIATED PROTEIN 3"/>
    <property type="match status" value="1"/>
</dbReference>
<keyword evidence="3" id="KW-0436">Ligase</keyword>
<dbReference type="GO" id="GO:0005634">
    <property type="term" value="C:nucleus"/>
    <property type="evidence" value="ECO:0007669"/>
    <property type="project" value="TreeGrafter"/>
</dbReference>
<keyword evidence="2" id="KW-0732">Signal</keyword>
<keyword evidence="4" id="KW-1185">Reference proteome</keyword>
<feature type="compositionally biased region" description="Basic and acidic residues" evidence="1">
    <location>
        <begin position="101"/>
        <end position="118"/>
    </location>
</feature>
<dbReference type="GO" id="GO:0003677">
    <property type="term" value="F:DNA binding"/>
    <property type="evidence" value="ECO:0007669"/>
    <property type="project" value="InterPro"/>
</dbReference>
<name>A0A8S0RRB6_OLEEU</name>
<dbReference type="EMBL" id="CACTIH010003686">
    <property type="protein sequence ID" value="CAA2982064.1"/>
    <property type="molecule type" value="Genomic_DNA"/>
</dbReference>
<protein>
    <submittedName>
        <fullName evidence="3">DNA ligase 1-like isoform X1</fullName>
    </submittedName>
</protein>
<evidence type="ECO:0000256" key="1">
    <source>
        <dbReference type="SAM" id="MobiDB-lite"/>
    </source>
</evidence>
<evidence type="ECO:0000313" key="4">
    <source>
        <dbReference type="Proteomes" id="UP000594638"/>
    </source>
</evidence>
<dbReference type="GO" id="GO:0006325">
    <property type="term" value="P:chromatin organization"/>
    <property type="evidence" value="ECO:0007669"/>
    <property type="project" value="InterPro"/>
</dbReference>
<feature type="chain" id="PRO_5035760123" evidence="2">
    <location>
        <begin position="23"/>
        <end position="118"/>
    </location>
</feature>
<comment type="caution">
    <text evidence="3">The sequence shown here is derived from an EMBL/GenBank/DDBJ whole genome shotgun (WGS) entry which is preliminary data.</text>
</comment>
<organism evidence="3 4">
    <name type="scientific">Olea europaea subsp. europaea</name>
    <dbReference type="NCBI Taxonomy" id="158383"/>
    <lineage>
        <taxon>Eukaryota</taxon>
        <taxon>Viridiplantae</taxon>
        <taxon>Streptophyta</taxon>
        <taxon>Embryophyta</taxon>
        <taxon>Tracheophyta</taxon>
        <taxon>Spermatophyta</taxon>
        <taxon>Magnoliopsida</taxon>
        <taxon>eudicotyledons</taxon>
        <taxon>Gunneridae</taxon>
        <taxon>Pentapetalae</taxon>
        <taxon>asterids</taxon>
        <taxon>lamiids</taxon>
        <taxon>Lamiales</taxon>
        <taxon>Oleaceae</taxon>
        <taxon>Oleeae</taxon>
        <taxon>Olea</taxon>
    </lineage>
</organism>
<evidence type="ECO:0000313" key="3">
    <source>
        <dbReference type="EMBL" id="CAA2982064.1"/>
    </source>
</evidence>
<dbReference type="GO" id="GO:0016874">
    <property type="term" value="F:ligase activity"/>
    <property type="evidence" value="ECO:0007669"/>
    <property type="project" value="UniProtKB-KW"/>
</dbReference>
<dbReference type="GO" id="GO:0042393">
    <property type="term" value="F:histone binding"/>
    <property type="evidence" value="ECO:0007669"/>
    <property type="project" value="TreeGrafter"/>
</dbReference>
<feature type="region of interest" description="Disordered" evidence="1">
    <location>
        <begin position="73"/>
        <end position="118"/>
    </location>
</feature>
<proteinExistence type="predicted"/>
<dbReference type="Proteomes" id="UP000594638">
    <property type="component" value="Unassembled WGS sequence"/>
</dbReference>
<dbReference type="AlphaFoldDB" id="A0A8S0RRB6"/>
<dbReference type="InterPro" id="IPR044198">
    <property type="entry name" value="DEK"/>
</dbReference>
<feature type="signal peptide" evidence="2">
    <location>
        <begin position="1"/>
        <end position="22"/>
    </location>
</feature>
<dbReference type="PANTHER" id="PTHR13468">
    <property type="entry name" value="DEK PROTEIN"/>
    <property type="match status" value="1"/>
</dbReference>
<sequence>MFSVCLFWCLTFLCTDIKNSISRFFGFVWHDDEEKQMWKLKEKLDKCIKEKLVEVCDVLDISISKSTTKKSQERMESTYEKGETVNVVTTRSENEMSDQGESEKERASEDKSDEDKEI</sequence>